<accession>A0A6N7BYF1</accession>
<feature type="transmembrane region" description="Helical" evidence="9">
    <location>
        <begin position="51"/>
        <end position="70"/>
    </location>
</feature>
<evidence type="ECO:0000256" key="9">
    <source>
        <dbReference type="SAM" id="Phobius"/>
    </source>
</evidence>
<comment type="caution">
    <text evidence="10">The sequence shown here is derived from an EMBL/GenBank/DDBJ whole genome shotgun (WGS) entry which is preliminary data.</text>
</comment>
<evidence type="ECO:0000256" key="7">
    <source>
        <dbReference type="ARBA" id="ARBA00023136"/>
    </source>
</evidence>
<reference evidence="10 11" key="1">
    <citation type="submission" date="2019-09" db="EMBL/GenBank/DDBJ databases">
        <title>Draft genome sequence of Psychrobacter nivimaris LAMA 639, in search for biotechnological relevant genes.</title>
        <authorList>
            <person name="Lima A.O.S."/>
            <person name="Staloch B.E.K."/>
            <person name="Freitas R.C."/>
            <person name="Niero H."/>
            <person name="Silva M.A.C."/>
        </authorList>
    </citation>
    <scope>NUCLEOTIDE SEQUENCE [LARGE SCALE GENOMIC DNA]</scope>
    <source>
        <strain evidence="10 11">LAMA 639</strain>
    </source>
</reference>
<evidence type="ECO:0000256" key="6">
    <source>
        <dbReference type="ARBA" id="ARBA00023065"/>
    </source>
</evidence>
<dbReference type="PANTHER" id="PTHR33281">
    <property type="entry name" value="UPF0187 PROTEIN YNEE"/>
    <property type="match status" value="1"/>
</dbReference>
<comment type="similarity">
    <text evidence="8">Belongs to the anion channel-forming bestrophin (TC 1.A.46) family.</text>
</comment>
<dbReference type="InterPro" id="IPR044669">
    <property type="entry name" value="YneE/VCCN1/2-like"/>
</dbReference>
<evidence type="ECO:0000256" key="3">
    <source>
        <dbReference type="ARBA" id="ARBA00022475"/>
    </source>
</evidence>
<evidence type="ECO:0000256" key="1">
    <source>
        <dbReference type="ARBA" id="ARBA00004651"/>
    </source>
</evidence>
<dbReference type="Pfam" id="PF25539">
    <property type="entry name" value="Bestrophin_2"/>
    <property type="match status" value="1"/>
</dbReference>
<dbReference type="PANTHER" id="PTHR33281:SF19">
    <property type="entry name" value="VOLTAGE-DEPENDENT ANION CHANNEL-FORMING PROTEIN YNEE"/>
    <property type="match status" value="1"/>
</dbReference>
<proteinExistence type="inferred from homology"/>
<evidence type="ECO:0000313" key="10">
    <source>
        <dbReference type="EMBL" id="KAF0568033.1"/>
    </source>
</evidence>
<keyword evidence="5 9" id="KW-1133">Transmembrane helix</keyword>
<feature type="transmembrane region" description="Helical" evidence="9">
    <location>
        <begin position="235"/>
        <end position="265"/>
    </location>
</feature>
<evidence type="ECO:0000313" key="11">
    <source>
        <dbReference type="Proteomes" id="UP000471465"/>
    </source>
</evidence>
<comment type="subcellular location">
    <subcellularLocation>
        <location evidence="1">Cell membrane</location>
        <topology evidence="1">Multi-pass membrane protein</topology>
    </subcellularLocation>
</comment>
<dbReference type="Proteomes" id="UP000471465">
    <property type="component" value="Unassembled WGS sequence"/>
</dbReference>
<feature type="transmembrane region" description="Helical" evidence="9">
    <location>
        <begin position="24"/>
        <end position="45"/>
    </location>
</feature>
<dbReference type="RefSeq" id="WP_160022971.1">
    <property type="nucleotide sequence ID" value="NZ_VZIZ01000027.1"/>
</dbReference>
<dbReference type="GO" id="GO:0005886">
    <property type="term" value="C:plasma membrane"/>
    <property type="evidence" value="ECO:0007669"/>
    <property type="project" value="UniProtKB-SubCell"/>
</dbReference>
<keyword evidence="3" id="KW-1003">Cell membrane</keyword>
<keyword evidence="6" id="KW-0406">Ion transport</keyword>
<evidence type="ECO:0000256" key="8">
    <source>
        <dbReference type="ARBA" id="ARBA00034708"/>
    </source>
</evidence>
<dbReference type="EMBL" id="VZIZ01000027">
    <property type="protein sequence ID" value="KAF0568033.1"/>
    <property type="molecule type" value="Genomic_DNA"/>
</dbReference>
<evidence type="ECO:0000256" key="2">
    <source>
        <dbReference type="ARBA" id="ARBA00022448"/>
    </source>
</evidence>
<dbReference type="AlphaFoldDB" id="A0A6N7BYF1"/>
<keyword evidence="2" id="KW-0813">Transport</keyword>
<name>A0A6N7BYF1_9GAMM</name>
<evidence type="ECO:0000256" key="4">
    <source>
        <dbReference type="ARBA" id="ARBA00022692"/>
    </source>
</evidence>
<keyword evidence="11" id="KW-1185">Reference proteome</keyword>
<organism evidence="10 11">
    <name type="scientific">Psychrobacter nivimaris</name>
    <dbReference type="NCBI Taxonomy" id="281738"/>
    <lineage>
        <taxon>Bacteria</taxon>
        <taxon>Pseudomonadati</taxon>
        <taxon>Pseudomonadota</taxon>
        <taxon>Gammaproteobacteria</taxon>
        <taxon>Moraxellales</taxon>
        <taxon>Moraxellaceae</taxon>
        <taxon>Psychrobacter</taxon>
    </lineage>
</organism>
<keyword evidence="7 9" id="KW-0472">Membrane</keyword>
<gene>
    <name evidence="10" type="ORF">FQV37_1455</name>
</gene>
<evidence type="ECO:0000256" key="5">
    <source>
        <dbReference type="ARBA" id="ARBA00022989"/>
    </source>
</evidence>
<dbReference type="GO" id="GO:0005254">
    <property type="term" value="F:chloride channel activity"/>
    <property type="evidence" value="ECO:0007669"/>
    <property type="project" value="InterPro"/>
</dbReference>
<keyword evidence="4 9" id="KW-0812">Transmembrane</keyword>
<sequence>MIVRQTPNALKIFFTLRGSIIPKIYPQILLITILSTLVTIIQHWLPDSFPYYGMATFTLLGIALSLFLGFRNNASYQRWWEARGLWGQLVYDSRSLTRQVLSFIDDDDATAIEDGEDDNATAHDTQRTLVYLTIAFAHAVRHRLRGTPPWADIEPFVAAIHHDRMRQAKNVPDYIMRLMGKQLGDIRRQGLVSEQVIQNMDERLTSMTIVLAACERIHNTPLPFAYMLLVHRTTYLYCIMLPFGLVASLGWATPLVCAVIAYTFFGLDALSEELEEPFGLAANQLPLTALSRTIEINLREALGETDIPPDITPINGYLQ</sequence>
<protein>
    <submittedName>
        <fullName evidence="10">Putative membrane protein</fullName>
    </submittedName>
</protein>